<feature type="transmembrane region" description="Helical" evidence="1">
    <location>
        <begin position="169"/>
        <end position="188"/>
    </location>
</feature>
<keyword evidence="1" id="KW-1133">Transmembrane helix</keyword>
<dbReference type="Proteomes" id="UP000198534">
    <property type="component" value="Unassembled WGS sequence"/>
</dbReference>
<dbReference type="RefSeq" id="WP_091738514.1">
    <property type="nucleotide sequence ID" value="NZ_FNNQ01000006.1"/>
</dbReference>
<reference evidence="2 3" key="1">
    <citation type="submission" date="2016-10" db="EMBL/GenBank/DDBJ databases">
        <authorList>
            <person name="de Groot N.N."/>
        </authorList>
    </citation>
    <scope>NUCLEOTIDE SEQUENCE [LARGE SCALE GENOMIC DNA]</scope>
    <source>
        <strain evidence="2 3">DSM 45610</strain>
    </source>
</reference>
<dbReference type="OrthoDB" id="2986761at2"/>
<keyword evidence="3" id="KW-1185">Reference proteome</keyword>
<feature type="transmembrane region" description="Helical" evidence="1">
    <location>
        <begin position="37"/>
        <end position="57"/>
    </location>
</feature>
<dbReference type="EMBL" id="FNNQ01000006">
    <property type="protein sequence ID" value="SDW77202.1"/>
    <property type="molecule type" value="Genomic_DNA"/>
</dbReference>
<evidence type="ECO:0000313" key="3">
    <source>
        <dbReference type="Proteomes" id="UP000198534"/>
    </source>
</evidence>
<accession>A0A1H2W987</accession>
<feature type="transmembrane region" description="Helical" evidence="1">
    <location>
        <begin position="12"/>
        <end position="31"/>
    </location>
</feature>
<protein>
    <submittedName>
        <fullName evidence="2">Uncharacterized protein</fullName>
    </submittedName>
</protein>
<proteinExistence type="predicted"/>
<keyword evidence="1" id="KW-0812">Transmembrane</keyword>
<name>A0A1H2W987_9BACL</name>
<dbReference type="AlphaFoldDB" id="A0A1H2W987"/>
<evidence type="ECO:0000313" key="2">
    <source>
        <dbReference type="EMBL" id="SDW77202.1"/>
    </source>
</evidence>
<evidence type="ECO:0000256" key="1">
    <source>
        <dbReference type="SAM" id="Phobius"/>
    </source>
</evidence>
<gene>
    <name evidence="2" type="ORF">SAMN05444487_10658</name>
</gene>
<sequence>MLQRWMGRYLAIYLGVPCVLALLYVAIYLGWRDSVHFYLFWLGESYIFPIFPVVALVVWRVHWGKRHPLLYLLLTLLLLIGATWIGTEDAKKDFGEVKQKKLHPLGVVEGDVLTADGTYEVLYFPYDEKRLLKCIRERETINAWVVEKKSLIVAFVEPEFASYKVMERLMDLGTALFVFIVFAVFYWVTMRIWWRDIEVGKNEVRIRNWRQPTSHIPLNDVIHIHLDKTEEDIRIETEEMVYNFPYDVEGAREVVAAAERTGLTPLLGGERWIRDVQCEELRIEKECLICLGDKGWTVPYRKVFLLSWDSLIQIELDDDTVHTITDRRYLDQAWYEELASRVTACWEEMKLQYTTRVEPDTGVVVHSLCDDEG</sequence>
<feature type="transmembrane region" description="Helical" evidence="1">
    <location>
        <begin position="69"/>
        <end position="87"/>
    </location>
</feature>
<organism evidence="2 3">
    <name type="scientific">Marininema mesophilum</name>
    <dbReference type="NCBI Taxonomy" id="1048340"/>
    <lineage>
        <taxon>Bacteria</taxon>
        <taxon>Bacillati</taxon>
        <taxon>Bacillota</taxon>
        <taxon>Bacilli</taxon>
        <taxon>Bacillales</taxon>
        <taxon>Thermoactinomycetaceae</taxon>
        <taxon>Marininema</taxon>
    </lineage>
</organism>
<keyword evidence="1" id="KW-0472">Membrane</keyword>